<dbReference type="PANTHER" id="PTHR47359:SF3">
    <property type="entry name" value="NLP_P60 DOMAIN-CONTAINING PROTEIN-RELATED"/>
    <property type="match status" value="1"/>
</dbReference>
<evidence type="ECO:0000256" key="2">
    <source>
        <dbReference type="ARBA" id="ARBA00022670"/>
    </source>
</evidence>
<dbReference type="Proteomes" id="UP000503540">
    <property type="component" value="Chromosome"/>
</dbReference>
<evidence type="ECO:0000259" key="5">
    <source>
        <dbReference type="PROSITE" id="PS51935"/>
    </source>
</evidence>
<evidence type="ECO:0000256" key="1">
    <source>
        <dbReference type="ARBA" id="ARBA00007074"/>
    </source>
</evidence>
<feature type="domain" description="NlpC/P60" evidence="5">
    <location>
        <begin position="195"/>
        <end position="308"/>
    </location>
</feature>
<reference evidence="6 7" key="1">
    <citation type="journal article" date="2019" name="ACS Chem. Biol.">
        <title>Identification and Mobilization of a Cryptic Antibiotic Biosynthesis Gene Locus from a Human-Pathogenic Nocardia Isolate.</title>
        <authorList>
            <person name="Herisse M."/>
            <person name="Ishida K."/>
            <person name="Porter J.L."/>
            <person name="Howden B."/>
            <person name="Hertweck C."/>
            <person name="Stinear T.P."/>
            <person name="Pidot S.J."/>
        </authorList>
    </citation>
    <scope>NUCLEOTIDE SEQUENCE [LARGE SCALE GENOMIC DNA]</scope>
    <source>
        <strain evidence="6 7">AUSMDU00012717</strain>
    </source>
</reference>
<dbReference type="InterPro" id="IPR038765">
    <property type="entry name" value="Papain-like_cys_pep_sf"/>
</dbReference>
<dbReference type="KEGG" id="nah:F5544_03890"/>
<keyword evidence="7" id="KW-1185">Reference proteome</keyword>
<dbReference type="InterPro" id="IPR051794">
    <property type="entry name" value="PG_Endopeptidase_C40"/>
</dbReference>
<proteinExistence type="inferred from homology"/>
<dbReference type="RefSeq" id="WP_428847115.1">
    <property type="nucleotide sequence ID" value="NZ_CP046172.1"/>
</dbReference>
<dbReference type="Gene3D" id="3.90.1720.10">
    <property type="entry name" value="endopeptidase domain like (from Nostoc punctiforme)"/>
    <property type="match status" value="1"/>
</dbReference>
<sequence length="308" mass="31382">MASTEDVRLSRFLHQLLLWALAAGAFVAALFLASLMTSGHASAQPPILPGIGIEKPAIVEIPAIETTPVVIIDAPAVPAPITESHCSESRVDVPAVPAPITESRGSESWSAEIPVIATPPVELPVAAAQNVPGLPGSPLALPGIELSVHAGVPGIEFTTPVRIPGLELAPGQRIELPFLSGAPGLRQPAPAVAPKSRGERAVEAARGKLGAAYGTGSAGPDSFDCSGLVQWSYGQAGVEVPRTSYDQLAGGTPVGLDELRPGDVVSFYGGGHSALYAGDGKVIHASTPGRGVVLSPMSEMPVAGACRY</sequence>
<protein>
    <recommendedName>
        <fullName evidence="5">NlpC/P60 domain-containing protein</fullName>
    </recommendedName>
</protein>
<accession>A0A6G9Y665</accession>
<evidence type="ECO:0000313" key="7">
    <source>
        <dbReference type="Proteomes" id="UP000503540"/>
    </source>
</evidence>
<organism evidence="6 7">
    <name type="scientific">Nocardia arthritidis</name>
    <dbReference type="NCBI Taxonomy" id="228602"/>
    <lineage>
        <taxon>Bacteria</taxon>
        <taxon>Bacillati</taxon>
        <taxon>Actinomycetota</taxon>
        <taxon>Actinomycetes</taxon>
        <taxon>Mycobacteriales</taxon>
        <taxon>Nocardiaceae</taxon>
        <taxon>Nocardia</taxon>
    </lineage>
</organism>
<keyword evidence="4" id="KW-0788">Thiol protease</keyword>
<dbReference type="GO" id="GO:0006508">
    <property type="term" value="P:proteolysis"/>
    <property type="evidence" value="ECO:0007669"/>
    <property type="project" value="UniProtKB-KW"/>
</dbReference>
<dbReference type="PANTHER" id="PTHR47359">
    <property type="entry name" value="PEPTIDOGLYCAN DL-ENDOPEPTIDASE CWLO"/>
    <property type="match status" value="1"/>
</dbReference>
<name>A0A6G9Y665_9NOCA</name>
<dbReference type="GO" id="GO:0008234">
    <property type="term" value="F:cysteine-type peptidase activity"/>
    <property type="evidence" value="ECO:0007669"/>
    <property type="project" value="UniProtKB-KW"/>
</dbReference>
<evidence type="ECO:0000256" key="4">
    <source>
        <dbReference type="ARBA" id="ARBA00022807"/>
    </source>
</evidence>
<evidence type="ECO:0000313" key="6">
    <source>
        <dbReference type="EMBL" id="QIS08692.1"/>
    </source>
</evidence>
<evidence type="ECO:0000256" key="3">
    <source>
        <dbReference type="ARBA" id="ARBA00022801"/>
    </source>
</evidence>
<gene>
    <name evidence="6" type="ORF">F5544_03890</name>
</gene>
<keyword evidence="3" id="KW-0378">Hydrolase</keyword>
<keyword evidence="2" id="KW-0645">Protease</keyword>
<dbReference type="PROSITE" id="PS51935">
    <property type="entry name" value="NLPC_P60"/>
    <property type="match status" value="1"/>
</dbReference>
<dbReference type="InterPro" id="IPR000064">
    <property type="entry name" value="NLP_P60_dom"/>
</dbReference>
<dbReference type="AlphaFoldDB" id="A0A6G9Y665"/>
<dbReference type="Pfam" id="PF00877">
    <property type="entry name" value="NLPC_P60"/>
    <property type="match status" value="1"/>
</dbReference>
<dbReference type="EMBL" id="CP046172">
    <property type="protein sequence ID" value="QIS08692.1"/>
    <property type="molecule type" value="Genomic_DNA"/>
</dbReference>
<comment type="similarity">
    <text evidence="1">Belongs to the peptidase C40 family.</text>
</comment>
<dbReference type="SUPFAM" id="SSF54001">
    <property type="entry name" value="Cysteine proteinases"/>
    <property type="match status" value="1"/>
</dbReference>